<feature type="domain" description="FAR1" evidence="2">
    <location>
        <begin position="123"/>
        <end position="208"/>
    </location>
</feature>
<evidence type="ECO:0000313" key="4">
    <source>
        <dbReference type="Proteomes" id="UP000265703"/>
    </source>
</evidence>
<evidence type="ECO:0000256" key="1">
    <source>
        <dbReference type="SAM" id="MobiDB-lite"/>
    </source>
</evidence>
<gene>
    <name evidence="3" type="ORF">C1645_813800</name>
</gene>
<dbReference type="STRING" id="658196.A0A397TMR7"/>
<dbReference type="OrthoDB" id="2428360at2759"/>
<evidence type="ECO:0000313" key="3">
    <source>
        <dbReference type="EMBL" id="RIA97737.1"/>
    </source>
</evidence>
<keyword evidence="4" id="KW-1185">Reference proteome</keyword>
<sequence>MKKVKRLPAANLNTSTHLTTVQVTVPQYTELMSEEVDAITTTEGVKTEFNSCLEPIAVPLTLPPVISQLQINSSQTQQLNNNELVLPYSNATNSTTTTLNDNNTSLKQGTTFTSHTDFVVAVQEYSTRNGFTMRLNTVKRNREGVIRWREIVCSRSGTPNSKKSGIKPIRNRPSQRCDCPFLIRASVNAATGLWEIIATNFDHNHEINNNNDLVTTTDSNENDNVGLSPTVSFSSEPPPPQSDYH</sequence>
<feature type="compositionally biased region" description="Polar residues" evidence="1">
    <location>
        <begin position="213"/>
        <end position="235"/>
    </location>
</feature>
<feature type="compositionally biased region" description="Pro residues" evidence="1">
    <location>
        <begin position="236"/>
        <end position="245"/>
    </location>
</feature>
<name>A0A397TMR7_9GLOM</name>
<accession>A0A397TMR7</accession>
<dbReference type="InterPro" id="IPR004330">
    <property type="entry name" value="FAR1_DNA_bnd_dom"/>
</dbReference>
<comment type="caution">
    <text evidence="3">The sequence shown here is derived from an EMBL/GenBank/DDBJ whole genome shotgun (WGS) entry which is preliminary data.</text>
</comment>
<dbReference type="PANTHER" id="PTHR46328">
    <property type="entry name" value="FAR-RED IMPAIRED RESPONSIVE (FAR1) FAMILY PROTEIN-RELATED"/>
    <property type="match status" value="1"/>
</dbReference>
<dbReference type="AlphaFoldDB" id="A0A397TMR7"/>
<dbReference type="EMBL" id="QKYT01000026">
    <property type="protein sequence ID" value="RIA97737.1"/>
    <property type="molecule type" value="Genomic_DNA"/>
</dbReference>
<evidence type="ECO:0000259" key="2">
    <source>
        <dbReference type="Pfam" id="PF03101"/>
    </source>
</evidence>
<proteinExistence type="predicted"/>
<feature type="region of interest" description="Disordered" evidence="1">
    <location>
        <begin position="212"/>
        <end position="245"/>
    </location>
</feature>
<protein>
    <recommendedName>
        <fullName evidence="2">FAR1 domain-containing protein</fullName>
    </recommendedName>
</protein>
<organism evidence="3 4">
    <name type="scientific">Glomus cerebriforme</name>
    <dbReference type="NCBI Taxonomy" id="658196"/>
    <lineage>
        <taxon>Eukaryota</taxon>
        <taxon>Fungi</taxon>
        <taxon>Fungi incertae sedis</taxon>
        <taxon>Mucoromycota</taxon>
        <taxon>Glomeromycotina</taxon>
        <taxon>Glomeromycetes</taxon>
        <taxon>Glomerales</taxon>
        <taxon>Glomeraceae</taxon>
        <taxon>Glomus</taxon>
    </lineage>
</organism>
<dbReference type="Pfam" id="PF03101">
    <property type="entry name" value="FAR1"/>
    <property type="match status" value="1"/>
</dbReference>
<dbReference type="PANTHER" id="PTHR46328:SF35">
    <property type="entry name" value="PROTEIN FAR1-RELATED SEQUENCE 5-LIKE"/>
    <property type="match status" value="1"/>
</dbReference>
<reference evidence="3 4" key="1">
    <citation type="submission" date="2018-06" db="EMBL/GenBank/DDBJ databases">
        <title>Comparative genomics reveals the genomic features of Rhizophagus irregularis, R. cerebriforme, R. diaphanum and Gigaspora rosea, and their symbiotic lifestyle signature.</title>
        <authorList>
            <person name="Morin E."/>
            <person name="San Clemente H."/>
            <person name="Chen E.C.H."/>
            <person name="De La Providencia I."/>
            <person name="Hainaut M."/>
            <person name="Kuo A."/>
            <person name="Kohler A."/>
            <person name="Murat C."/>
            <person name="Tang N."/>
            <person name="Roy S."/>
            <person name="Loubradou J."/>
            <person name="Henrissat B."/>
            <person name="Grigoriev I.V."/>
            <person name="Corradi N."/>
            <person name="Roux C."/>
            <person name="Martin F.M."/>
        </authorList>
    </citation>
    <scope>NUCLEOTIDE SEQUENCE [LARGE SCALE GENOMIC DNA]</scope>
    <source>
        <strain evidence="3 4">DAOM 227022</strain>
    </source>
</reference>
<dbReference type="Proteomes" id="UP000265703">
    <property type="component" value="Unassembled WGS sequence"/>
</dbReference>